<evidence type="ECO:0000256" key="1">
    <source>
        <dbReference type="ARBA" id="ARBA00001932"/>
    </source>
</evidence>
<keyword evidence="12" id="KW-0456">Lyase</keyword>
<evidence type="ECO:0000256" key="2">
    <source>
        <dbReference type="ARBA" id="ARBA00013149"/>
    </source>
</evidence>
<comment type="similarity">
    <text evidence="10">Belongs to the DNA photolyase family.</text>
</comment>
<feature type="binding site" evidence="8">
    <location>
        <position position="216"/>
    </location>
    <ligand>
        <name>FAD</name>
        <dbReference type="ChEBI" id="CHEBI:57692"/>
    </ligand>
</feature>
<evidence type="ECO:0000256" key="5">
    <source>
        <dbReference type="ARBA" id="ARBA00022827"/>
    </source>
</evidence>
<dbReference type="SUPFAM" id="SSF52425">
    <property type="entry name" value="Cryptochrome/photolyase, N-terminal domain"/>
    <property type="match status" value="1"/>
</dbReference>
<comment type="cofactor">
    <cofactor evidence="8">
        <name>FAD</name>
        <dbReference type="ChEBI" id="CHEBI:57692"/>
    </cofactor>
    <text evidence="8">Binds 1 FAD per subunit.</text>
</comment>
<evidence type="ECO:0000256" key="9">
    <source>
        <dbReference type="PIRSR" id="PIRSR602081-2"/>
    </source>
</evidence>
<keyword evidence="5 8" id="KW-0274">FAD</keyword>
<dbReference type="SUPFAM" id="SSF48173">
    <property type="entry name" value="Cryptochrome/photolyase FAD-binding domain"/>
    <property type="match status" value="1"/>
</dbReference>
<dbReference type="Pfam" id="PF00875">
    <property type="entry name" value="DNA_photolyase"/>
    <property type="match status" value="1"/>
</dbReference>
<dbReference type="InterPro" id="IPR005101">
    <property type="entry name" value="Cryptochr/Photolyase_FAD-bd"/>
</dbReference>
<dbReference type="Pfam" id="PF03441">
    <property type="entry name" value="FAD_binding_7"/>
    <property type="match status" value="1"/>
</dbReference>
<dbReference type="InterPro" id="IPR036134">
    <property type="entry name" value="Crypto/Photolyase_FAD-like_sf"/>
</dbReference>
<comment type="cofactor">
    <cofactor evidence="1">
        <name>(6R)-5,10-methylene-5,6,7,8-tetrahydrofolate</name>
        <dbReference type="ChEBI" id="CHEBI:15636"/>
    </cofactor>
</comment>
<feature type="site" description="Electron transfer via tryptophanyl radical" evidence="9">
    <location>
        <position position="376"/>
    </location>
</feature>
<dbReference type="GO" id="GO:0000719">
    <property type="term" value="P:photoreactive repair"/>
    <property type="evidence" value="ECO:0007669"/>
    <property type="project" value="UniProtKB-ARBA"/>
</dbReference>
<dbReference type="PANTHER" id="PTHR11455">
    <property type="entry name" value="CRYPTOCHROME"/>
    <property type="match status" value="1"/>
</dbReference>
<dbReference type="PRINTS" id="PR00147">
    <property type="entry name" value="DNAPHOTLYASE"/>
</dbReference>
<dbReference type="PANTHER" id="PTHR11455:SF9">
    <property type="entry name" value="CRYPTOCHROME CIRCADIAN CLOCK 5 ISOFORM X1"/>
    <property type="match status" value="1"/>
</dbReference>
<dbReference type="InterPro" id="IPR006050">
    <property type="entry name" value="DNA_photolyase_N"/>
</dbReference>
<accession>A0A1G7WBI3</accession>
<dbReference type="InterPro" id="IPR018394">
    <property type="entry name" value="DNA_photolyase_1_CS_C"/>
</dbReference>
<proteinExistence type="inferred from homology"/>
<dbReference type="AlphaFoldDB" id="A0A1G7WBI3"/>
<dbReference type="Proteomes" id="UP000199495">
    <property type="component" value="Unassembled WGS sequence"/>
</dbReference>
<feature type="binding site" evidence="8">
    <location>
        <begin position="366"/>
        <end position="368"/>
    </location>
    <ligand>
        <name>FAD</name>
        <dbReference type="ChEBI" id="CHEBI:57692"/>
    </ligand>
</feature>
<dbReference type="InterPro" id="IPR036155">
    <property type="entry name" value="Crypto/Photolyase_N_sf"/>
</dbReference>
<evidence type="ECO:0000256" key="8">
    <source>
        <dbReference type="PIRSR" id="PIRSR602081-1"/>
    </source>
</evidence>
<feature type="binding site" evidence="8">
    <location>
        <position position="266"/>
    </location>
    <ligand>
        <name>FAD</name>
        <dbReference type="ChEBI" id="CHEBI:57692"/>
    </ligand>
</feature>
<dbReference type="GO" id="GO:0009416">
    <property type="term" value="P:response to light stimulus"/>
    <property type="evidence" value="ECO:0007669"/>
    <property type="project" value="TreeGrafter"/>
</dbReference>
<evidence type="ECO:0000256" key="10">
    <source>
        <dbReference type="RuleBase" id="RU004182"/>
    </source>
</evidence>
<dbReference type="GO" id="GO:0003677">
    <property type="term" value="F:DNA binding"/>
    <property type="evidence" value="ECO:0007669"/>
    <property type="project" value="TreeGrafter"/>
</dbReference>
<dbReference type="GO" id="GO:0071949">
    <property type="term" value="F:FAD binding"/>
    <property type="evidence" value="ECO:0007669"/>
    <property type="project" value="TreeGrafter"/>
</dbReference>
<keyword evidence="4 8" id="KW-0285">Flavoprotein</keyword>
<sequence length="466" mass="52799">MPETTLVWLRNDLRISDNPALADALKHDRPVHALYVLENDRGLRPMGAAAKAWLHQSLNVLSHALAERGVRLHYQEGESGSLLPRFAKEINASAIYWNRRYDPAGRTHDKTLKASLRENGHVVESFNASLLVEPWDIATQSGTPYGVFTPFWKTLRDKAIPDPIGRIEKHEKITSPKLDMPKAPFWSDGIFDAWTPGEDSAKSALAAFLEDALSDYPQGRDVPSRDVTSRLSPYLRHGEIGPRQVWFATRHLIDANPSRTSAGEKFLSELAWREFSYHLLFHRPDISQHPMQERFADIDWRTDTKALHAWQKGQTGIPIVDAGMRQLWTTGWMHNRVRMLTASLISKNLLLDWRKGEQWFWDTLVDADPANNPASWQWVAGCGADAAPYFRIFNPVTQGEKFDPNGDYVRQWVPELSDLPDKWVHKPADAPGSVLAQSGVELGKTYPKPIVDLKTSRTRALEALAR</sequence>
<dbReference type="EC" id="4.1.99.3" evidence="2"/>
<dbReference type="RefSeq" id="WP_090596345.1">
    <property type="nucleotide sequence ID" value="NZ_FNCS01000006.1"/>
</dbReference>
<keyword evidence="13" id="KW-1185">Reference proteome</keyword>
<dbReference type="GO" id="GO:0003904">
    <property type="term" value="F:deoxyribodipyrimidine photo-lyase activity"/>
    <property type="evidence" value="ECO:0007669"/>
    <property type="project" value="UniProtKB-EC"/>
</dbReference>
<gene>
    <name evidence="12" type="ORF">SAMN04487974_10640</name>
</gene>
<dbReference type="InterPro" id="IPR002081">
    <property type="entry name" value="Cryptochrome/DNA_photolyase_1"/>
</dbReference>
<feature type="binding site" evidence="8">
    <location>
        <begin position="228"/>
        <end position="232"/>
    </location>
    <ligand>
        <name>FAD</name>
        <dbReference type="ChEBI" id="CHEBI:57692"/>
    </ligand>
</feature>
<evidence type="ECO:0000313" key="13">
    <source>
        <dbReference type="Proteomes" id="UP000199495"/>
    </source>
</evidence>
<dbReference type="PROSITE" id="PS51645">
    <property type="entry name" value="PHR_CRY_ALPHA_BETA"/>
    <property type="match status" value="1"/>
</dbReference>
<evidence type="ECO:0000256" key="4">
    <source>
        <dbReference type="ARBA" id="ARBA00022630"/>
    </source>
</evidence>
<organism evidence="12 13">
    <name type="scientific">Pelagibacterium luteolum</name>
    <dbReference type="NCBI Taxonomy" id="440168"/>
    <lineage>
        <taxon>Bacteria</taxon>
        <taxon>Pseudomonadati</taxon>
        <taxon>Pseudomonadota</taxon>
        <taxon>Alphaproteobacteria</taxon>
        <taxon>Hyphomicrobiales</taxon>
        <taxon>Devosiaceae</taxon>
        <taxon>Pelagibacterium</taxon>
    </lineage>
</organism>
<feature type="site" description="Electron transfer via tryptophanyl radical" evidence="9">
    <location>
        <position position="353"/>
    </location>
</feature>
<dbReference type="OrthoDB" id="9772484at2"/>
<dbReference type="FunFam" id="1.10.579.10:FF:000003">
    <property type="entry name" value="Deoxyribodipyrimidine photo-lyase"/>
    <property type="match status" value="1"/>
</dbReference>
<comment type="catalytic activity">
    <reaction evidence="7">
        <text>cyclobutadipyrimidine (in DNA) = 2 pyrimidine residues (in DNA).</text>
        <dbReference type="EC" id="4.1.99.3"/>
    </reaction>
</comment>
<dbReference type="STRING" id="440168.SAMN04487974_10640"/>
<protein>
    <recommendedName>
        <fullName evidence="3">Deoxyribodipyrimidine photo-lyase</fullName>
        <ecNumber evidence="2">4.1.99.3</ecNumber>
    </recommendedName>
</protein>
<evidence type="ECO:0000313" key="12">
    <source>
        <dbReference type="EMBL" id="SDG69234.1"/>
    </source>
</evidence>
<feature type="domain" description="Photolyase/cryptochrome alpha/beta" evidence="11">
    <location>
        <begin position="3"/>
        <end position="131"/>
    </location>
</feature>
<dbReference type="EMBL" id="FNCS01000006">
    <property type="protein sequence ID" value="SDG69234.1"/>
    <property type="molecule type" value="Genomic_DNA"/>
</dbReference>
<dbReference type="Gene3D" id="1.25.40.80">
    <property type="match status" value="1"/>
</dbReference>
<dbReference type="Gene3D" id="3.40.50.620">
    <property type="entry name" value="HUPs"/>
    <property type="match status" value="1"/>
</dbReference>
<dbReference type="Gene3D" id="1.10.579.10">
    <property type="entry name" value="DNA Cyclobutane Dipyrimidine Photolyase, subunit A, domain 3"/>
    <property type="match status" value="1"/>
</dbReference>
<dbReference type="InterPro" id="IPR014729">
    <property type="entry name" value="Rossmann-like_a/b/a_fold"/>
</dbReference>
<evidence type="ECO:0000256" key="3">
    <source>
        <dbReference type="ARBA" id="ARBA00014046"/>
    </source>
</evidence>
<keyword evidence="6 10" id="KW-0157">Chromophore</keyword>
<name>A0A1G7WBI3_9HYPH</name>
<evidence type="ECO:0000259" key="11">
    <source>
        <dbReference type="PROSITE" id="PS51645"/>
    </source>
</evidence>
<reference evidence="12 13" key="1">
    <citation type="submission" date="2016-10" db="EMBL/GenBank/DDBJ databases">
        <authorList>
            <person name="de Groot N.N."/>
        </authorList>
    </citation>
    <scope>NUCLEOTIDE SEQUENCE [LARGE SCALE GENOMIC DNA]</scope>
    <source>
        <strain evidence="12 13">CGMCC 1.10267</strain>
    </source>
</reference>
<feature type="site" description="Electron transfer via tryptophanyl radical" evidence="9">
    <location>
        <position position="300"/>
    </location>
</feature>
<evidence type="ECO:0000256" key="7">
    <source>
        <dbReference type="ARBA" id="ARBA00033999"/>
    </source>
</evidence>
<dbReference type="PROSITE" id="PS00394">
    <property type="entry name" value="DNA_PHOTOLYASES_1_1"/>
    <property type="match status" value="1"/>
</dbReference>
<evidence type="ECO:0000256" key="6">
    <source>
        <dbReference type="ARBA" id="ARBA00022991"/>
    </source>
</evidence>